<evidence type="ECO:0000256" key="4">
    <source>
        <dbReference type="ARBA" id="ARBA00022857"/>
    </source>
</evidence>
<dbReference type="PANTHER" id="PTHR44154">
    <property type="entry name" value="QUINONE OXIDOREDUCTASE"/>
    <property type="match status" value="1"/>
</dbReference>
<dbReference type="Proteomes" id="UP000318102">
    <property type="component" value="Unassembled WGS sequence"/>
</dbReference>
<name>A0A559J1S5_9BACL</name>
<keyword evidence="3" id="KW-0963">Cytoplasm</keyword>
<dbReference type="PROSITE" id="PS01162">
    <property type="entry name" value="QOR_ZETA_CRYSTAL"/>
    <property type="match status" value="1"/>
</dbReference>
<evidence type="ECO:0000313" key="8">
    <source>
        <dbReference type="EMBL" id="TVX93829.1"/>
    </source>
</evidence>
<dbReference type="CDD" id="cd08241">
    <property type="entry name" value="QOR1"/>
    <property type="match status" value="1"/>
</dbReference>
<evidence type="ECO:0000256" key="1">
    <source>
        <dbReference type="ARBA" id="ARBA00004496"/>
    </source>
</evidence>
<evidence type="ECO:0000256" key="3">
    <source>
        <dbReference type="ARBA" id="ARBA00022490"/>
    </source>
</evidence>
<dbReference type="PANTHER" id="PTHR44154:SF1">
    <property type="entry name" value="QUINONE OXIDOREDUCTASE"/>
    <property type="match status" value="1"/>
</dbReference>
<dbReference type="GO" id="GO:0008270">
    <property type="term" value="F:zinc ion binding"/>
    <property type="evidence" value="ECO:0007669"/>
    <property type="project" value="InterPro"/>
</dbReference>
<evidence type="ECO:0000256" key="5">
    <source>
        <dbReference type="ARBA" id="ARBA00022884"/>
    </source>
</evidence>
<dbReference type="GO" id="GO:0003723">
    <property type="term" value="F:RNA binding"/>
    <property type="evidence" value="ECO:0007669"/>
    <property type="project" value="UniProtKB-KW"/>
</dbReference>
<protein>
    <submittedName>
        <fullName evidence="8">NADPH:quinone oxidoreductase family protein</fullName>
    </submittedName>
</protein>
<keyword evidence="5" id="KW-0694">RNA-binding</keyword>
<dbReference type="Pfam" id="PF08240">
    <property type="entry name" value="ADH_N"/>
    <property type="match status" value="1"/>
</dbReference>
<comment type="caution">
    <text evidence="8">The sequence shown here is derived from an EMBL/GenBank/DDBJ whole genome shotgun (WGS) entry which is preliminary data.</text>
</comment>
<evidence type="ECO:0000259" key="7">
    <source>
        <dbReference type="SMART" id="SM00829"/>
    </source>
</evidence>
<dbReference type="OrthoDB" id="9787435at2"/>
<dbReference type="Gene3D" id="3.40.50.720">
    <property type="entry name" value="NAD(P)-binding Rossmann-like Domain"/>
    <property type="match status" value="1"/>
</dbReference>
<comment type="subunit">
    <text evidence="2">Homotetramer.</text>
</comment>
<dbReference type="InterPro" id="IPR036291">
    <property type="entry name" value="NAD(P)-bd_dom_sf"/>
</dbReference>
<organism evidence="8 9">
    <name type="scientific">Paenibacillus agilis</name>
    <dbReference type="NCBI Taxonomy" id="3020863"/>
    <lineage>
        <taxon>Bacteria</taxon>
        <taxon>Bacillati</taxon>
        <taxon>Bacillota</taxon>
        <taxon>Bacilli</taxon>
        <taxon>Bacillales</taxon>
        <taxon>Paenibacillaceae</taxon>
        <taxon>Paenibacillus</taxon>
    </lineage>
</organism>
<dbReference type="SMART" id="SM00829">
    <property type="entry name" value="PKS_ER"/>
    <property type="match status" value="1"/>
</dbReference>
<dbReference type="InterPro" id="IPR011032">
    <property type="entry name" value="GroES-like_sf"/>
</dbReference>
<dbReference type="GO" id="GO:0005737">
    <property type="term" value="C:cytoplasm"/>
    <property type="evidence" value="ECO:0007669"/>
    <property type="project" value="UniProtKB-SubCell"/>
</dbReference>
<feature type="domain" description="Enoyl reductase (ER)" evidence="7">
    <location>
        <begin position="10"/>
        <end position="322"/>
    </location>
</feature>
<keyword evidence="9" id="KW-1185">Reference proteome</keyword>
<dbReference type="InterPro" id="IPR013149">
    <property type="entry name" value="ADH-like_C"/>
</dbReference>
<dbReference type="SUPFAM" id="SSF51735">
    <property type="entry name" value="NAD(P)-binding Rossmann-fold domains"/>
    <property type="match status" value="1"/>
</dbReference>
<reference evidence="8 9" key="1">
    <citation type="submission" date="2019-07" db="EMBL/GenBank/DDBJ databases">
        <authorList>
            <person name="Kim J."/>
        </authorList>
    </citation>
    <scope>NUCLEOTIDE SEQUENCE [LARGE SCALE GENOMIC DNA]</scope>
    <source>
        <strain evidence="8 9">N4</strain>
    </source>
</reference>
<accession>A0A559J1S5</accession>
<evidence type="ECO:0000256" key="6">
    <source>
        <dbReference type="ARBA" id="ARBA00022990"/>
    </source>
</evidence>
<keyword evidence="6" id="KW-0007">Acetylation</keyword>
<dbReference type="Pfam" id="PF00107">
    <property type="entry name" value="ADH_zinc_N"/>
    <property type="match status" value="1"/>
</dbReference>
<dbReference type="SUPFAM" id="SSF50129">
    <property type="entry name" value="GroES-like"/>
    <property type="match status" value="1"/>
</dbReference>
<proteinExistence type="predicted"/>
<dbReference type="InterPro" id="IPR002364">
    <property type="entry name" value="Quin_OxRdtase/zeta-crystal_CS"/>
</dbReference>
<sequence>MKAIVVEQYGSTEHMKYVDVDLPSIHSKQVLIRVRRTSVNFADIKARHGNKGKGKLPFIPGLEAAGVVEQIGQEVTSVRVGQRVIAFPHHGSYAEYIVADENLTFAVPDHIEDDTAGACGIVSLLSYKLLAEIARMEAGETVLIHSAAGGVGTTAIQIARAMGAANIIGTVGSAHKIEAAKSVGADYVLQYDSENFIEQVSQLTEGRGVDIILDSVGGEVTEKSMHYLAPYGRLIVFGNSCGKYGELNTKDFHASCRSVLGYSFGTTRKERPESLREAAAPIFRLFEQGKLDINIGSRYSLQDASLAHELVESRNSTGKVLLVVE</sequence>
<evidence type="ECO:0000256" key="2">
    <source>
        <dbReference type="ARBA" id="ARBA00011881"/>
    </source>
</evidence>
<dbReference type="GO" id="GO:0016491">
    <property type="term" value="F:oxidoreductase activity"/>
    <property type="evidence" value="ECO:0007669"/>
    <property type="project" value="InterPro"/>
</dbReference>
<evidence type="ECO:0000313" key="9">
    <source>
        <dbReference type="Proteomes" id="UP000318102"/>
    </source>
</evidence>
<dbReference type="RefSeq" id="WP_144990693.1">
    <property type="nucleotide sequence ID" value="NZ_VNJK01000001.1"/>
</dbReference>
<comment type="subcellular location">
    <subcellularLocation>
        <location evidence="1">Cytoplasm</location>
    </subcellularLocation>
</comment>
<dbReference type="InterPro" id="IPR051603">
    <property type="entry name" value="Zinc-ADH_QOR/CCCR"/>
</dbReference>
<dbReference type="Gene3D" id="3.90.180.10">
    <property type="entry name" value="Medium-chain alcohol dehydrogenases, catalytic domain"/>
    <property type="match status" value="1"/>
</dbReference>
<dbReference type="AlphaFoldDB" id="A0A559J1S5"/>
<dbReference type="EMBL" id="VNJK01000001">
    <property type="protein sequence ID" value="TVX93829.1"/>
    <property type="molecule type" value="Genomic_DNA"/>
</dbReference>
<dbReference type="InterPro" id="IPR013154">
    <property type="entry name" value="ADH-like_N"/>
</dbReference>
<dbReference type="InterPro" id="IPR020843">
    <property type="entry name" value="ER"/>
</dbReference>
<keyword evidence="4" id="KW-0521">NADP</keyword>
<gene>
    <name evidence="8" type="ORF">FPZ44_12670</name>
</gene>